<feature type="compositionally biased region" description="Basic and acidic residues" evidence="1">
    <location>
        <begin position="39"/>
        <end position="48"/>
    </location>
</feature>
<feature type="compositionally biased region" description="Basic and acidic residues" evidence="1">
    <location>
        <begin position="55"/>
        <end position="66"/>
    </location>
</feature>
<name>W9PIP7_FUSOX</name>
<dbReference type="EMBL" id="JH650971">
    <property type="protein sequence ID" value="EXA44958.1"/>
    <property type="molecule type" value="Genomic_DNA"/>
</dbReference>
<reference evidence="2" key="2">
    <citation type="submission" date="2012-05" db="EMBL/GenBank/DDBJ databases">
        <title>Annotation of the Genome Sequence of Fusarium oxysporum HDV247.</title>
        <authorList>
            <consortium name="The Broad Institute Genomics Platform"/>
            <person name="Ma L.-J."/>
            <person name="Corby-Kistler H."/>
            <person name="Broz K."/>
            <person name="Gale L.R."/>
            <person name="Jonkers W."/>
            <person name="O'Donnell K."/>
            <person name="Ploetz R."/>
            <person name="Steinberg C."/>
            <person name="Schwartz D.C."/>
            <person name="VanEtten H."/>
            <person name="Zhou S."/>
            <person name="Young S.K."/>
            <person name="Zeng Q."/>
            <person name="Gargeya S."/>
            <person name="Fitzgerald M."/>
            <person name="Abouelleil A."/>
            <person name="Alvarado L."/>
            <person name="Chapman S.B."/>
            <person name="Gainer-Dewar J."/>
            <person name="Goldberg J."/>
            <person name="Griggs A."/>
            <person name="Gujja S."/>
            <person name="Hansen M."/>
            <person name="Howarth C."/>
            <person name="Imamovic A."/>
            <person name="Ireland A."/>
            <person name="Larimer J."/>
            <person name="McCowan C."/>
            <person name="Murphy C."/>
            <person name="Pearson M."/>
            <person name="Poon T.W."/>
            <person name="Priest M."/>
            <person name="Roberts A."/>
            <person name="Saif S."/>
            <person name="Shea T."/>
            <person name="Sykes S."/>
            <person name="Wortman J."/>
            <person name="Nusbaum C."/>
            <person name="Birren B."/>
        </authorList>
    </citation>
    <scope>NUCLEOTIDE SEQUENCE</scope>
    <source>
        <strain evidence="2">HDV247</strain>
    </source>
</reference>
<proteinExistence type="predicted"/>
<sequence length="110" mass="11975">MAESESDADADPNAKLTSGPRRVELRSRAGSGSGGRRIRQTDKIRHDQSSQVETGQERQHEDEGRNMHSSLVTVAAISNLYTGTEDRGQRTKTAGDSIGLYGIFSARGWV</sequence>
<evidence type="ECO:0000313" key="2">
    <source>
        <dbReference type="EMBL" id="EXA44958.1"/>
    </source>
</evidence>
<organism evidence="2">
    <name type="scientific">Fusarium oxysporum f. sp. pisi HDV247</name>
    <dbReference type="NCBI Taxonomy" id="1080344"/>
    <lineage>
        <taxon>Eukaryota</taxon>
        <taxon>Fungi</taxon>
        <taxon>Dikarya</taxon>
        <taxon>Ascomycota</taxon>
        <taxon>Pezizomycotina</taxon>
        <taxon>Sordariomycetes</taxon>
        <taxon>Hypocreomycetidae</taxon>
        <taxon>Hypocreales</taxon>
        <taxon>Nectriaceae</taxon>
        <taxon>Fusarium</taxon>
        <taxon>Fusarium oxysporum species complex</taxon>
    </lineage>
</organism>
<feature type="region of interest" description="Disordered" evidence="1">
    <location>
        <begin position="1"/>
        <end position="71"/>
    </location>
</feature>
<accession>W9PIP7</accession>
<dbReference type="AlphaFoldDB" id="W9PIP7"/>
<dbReference type="HOGENOM" id="CLU_2469178_0_0_1"/>
<dbReference type="Proteomes" id="UP000030751">
    <property type="component" value="Unassembled WGS sequence"/>
</dbReference>
<feature type="compositionally biased region" description="Acidic residues" evidence="1">
    <location>
        <begin position="1"/>
        <end position="10"/>
    </location>
</feature>
<gene>
    <name evidence="2" type="ORF">FOVG_06210</name>
</gene>
<reference evidence="2" key="1">
    <citation type="submission" date="2011-10" db="EMBL/GenBank/DDBJ databases">
        <title>The Genome Sequence of Fusarium oxysporum HDV247.</title>
        <authorList>
            <consortium name="The Broad Institute Genome Sequencing Platform"/>
            <person name="Ma L.-J."/>
            <person name="Gale L.R."/>
            <person name="Schwartz D.C."/>
            <person name="Zhou S."/>
            <person name="Corby-Kistler H."/>
            <person name="Young S.K."/>
            <person name="Zeng Q."/>
            <person name="Gargeya S."/>
            <person name="Fitzgerald M."/>
            <person name="Haas B."/>
            <person name="Abouelleil A."/>
            <person name="Alvarado L."/>
            <person name="Arachchi H.M."/>
            <person name="Berlin A."/>
            <person name="Brown A."/>
            <person name="Chapman S.B."/>
            <person name="Chen Z."/>
            <person name="Dunbar C."/>
            <person name="Freedman E."/>
            <person name="Gearin G."/>
            <person name="Goldberg J."/>
            <person name="Griggs A."/>
            <person name="Gujja S."/>
            <person name="Heiman D."/>
            <person name="Howarth C."/>
            <person name="Larson L."/>
            <person name="Lui A."/>
            <person name="MacDonald P.J.P."/>
            <person name="Montmayeur A."/>
            <person name="Murphy C."/>
            <person name="Neiman D."/>
            <person name="Pearson M."/>
            <person name="Priest M."/>
            <person name="Roberts A."/>
            <person name="Saif S."/>
            <person name="Shea T."/>
            <person name="Shenoy N."/>
            <person name="Sisk P."/>
            <person name="Stolte C."/>
            <person name="Sykes S."/>
            <person name="Wortman J."/>
            <person name="Nusbaum C."/>
            <person name="Birren B."/>
        </authorList>
    </citation>
    <scope>NUCLEOTIDE SEQUENCE [LARGE SCALE GENOMIC DNA]</scope>
    <source>
        <strain evidence="2">HDV247</strain>
    </source>
</reference>
<evidence type="ECO:0000256" key="1">
    <source>
        <dbReference type="SAM" id="MobiDB-lite"/>
    </source>
</evidence>
<protein>
    <submittedName>
        <fullName evidence="2">Uncharacterized protein</fullName>
    </submittedName>
</protein>